<accession>A0AAW2TGH6</accession>
<protein>
    <submittedName>
        <fullName evidence="2">Uncharacterized protein</fullName>
    </submittedName>
</protein>
<sequence>MRNPQTLRYQASTQPPQLQEEALLLPHHTPPRTPLPRIPCLAHPPPIKTPLLPQTSRRQSAQPHRRLLPQLLHSAHPPLHQPQQEGRNLLRPVLALRLLQRPEDHQRHRHRPLLPRPRGDEPPQRLLGWQRAGGGAVPGLSG</sequence>
<evidence type="ECO:0000256" key="1">
    <source>
        <dbReference type="SAM" id="MobiDB-lite"/>
    </source>
</evidence>
<reference evidence="2" key="2">
    <citation type="journal article" date="2024" name="Plant">
        <title>Genomic evolution and insights into agronomic trait innovations of Sesamum species.</title>
        <authorList>
            <person name="Miao H."/>
            <person name="Wang L."/>
            <person name="Qu L."/>
            <person name="Liu H."/>
            <person name="Sun Y."/>
            <person name="Le M."/>
            <person name="Wang Q."/>
            <person name="Wei S."/>
            <person name="Zheng Y."/>
            <person name="Lin W."/>
            <person name="Duan Y."/>
            <person name="Cao H."/>
            <person name="Xiong S."/>
            <person name="Wang X."/>
            <person name="Wei L."/>
            <person name="Li C."/>
            <person name="Ma Q."/>
            <person name="Ju M."/>
            <person name="Zhao R."/>
            <person name="Li G."/>
            <person name="Mu C."/>
            <person name="Tian Q."/>
            <person name="Mei H."/>
            <person name="Zhang T."/>
            <person name="Gao T."/>
            <person name="Zhang H."/>
        </authorList>
    </citation>
    <scope>NUCLEOTIDE SEQUENCE</scope>
    <source>
        <strain evidence="2">G02</strain>
    </source>
</reference>
<comment type="caution">
    <text evidence="2">The sequence shown here is derived from an EMBL/GenBank/DDBJ whole genome shotgun (WGS) entry which is preliminary data.</text>
</comment>
<name>A0AAW2TGH6_SESRA</name>
<feature type="compositionally biased region" description="Gly residues" evidence="1">
    <location>
        <begin position="131"/>
        <end position="142"/>
    </location>
</feature>
<proteinExistence type="predicted"/>
<dbReference type="AlphaFoldDB" id="A0AAW2TGH6"/>
<feature type="region of interest" description="Disordered" evidence="1">
    <location>
        <begin position="26"/>
        <end position="63"/>
    </location>
</feature>
<feature type="compositionally biased region" description="Polar residues" evidence="1">
    <location>
        <begin position="52"/>
        <end position="62"/>
    </location>
</feature>
<feature type="compositionally biased region" description="Pro residues" evidence="1">
    <location>
        <begin position="31"/>
        <end position="48"/>
    </location>
</feature>
<reference evidence="2" key="1">
    <citation type="submission" date="2020-06" db="EMBL/GenBank/DDBJ databases">
        <authorList>
            <person name="Li T."/>
            <person name="Hu X."/>
            <person name="Zhang T."/>
            <person name="Song X."/>
            <person name="Zhang H."/>
            <person name="Dai N."/>
            <person name="Sheng W."/>
            <person name="Hou X."/>
            <person name="Wei L."/>
        </authorList>
    </citation>
    <scope>NUCLEOTIDE SEQUENCE</scope>
    <source>
        <strain evidence="2">G02</strain>
        <tissue evidence="2">Leaf</tissue>
    </source>
</reference>
<evidence type="ECO:0000313" key="2">
    <source>
        <dbReference type="EMBL" id="KAL0403278.1"/>
    </source>
</evidence>
<feature type="region of interest" description="Disordered" evidence="1">
    <location>
        <begin position="99"/>
        <end position="142"/>
    </location>
</feature>
<organism evidence="2">
    <name type="scientific">Sesamum radiatum</name>
    <name type="common">Black benniseed</name>
    <dbReference type="NCBI Taxonomy" id="300843"/>
    <lineage>
        <taxon>Eukaryota</taxon>
        <taxon>Viridiplantae</taxon>
        <taxon>Streptophyta</taxon>
        <taxon>Embryophyta</taxon>
        <taxon>Tracheophyta</taxon>
        <taxon>Spermatophyta</taxon>
        <taxon>Magnoliopsida</taxon>
        <taxon>eudicotyledons</taxon>
        <taxon>Gunneridae</taxon>
        <taxon>Pentapetalae</taxon>
        <taxon>asterids</taxon>
        <taxon>lamiids</taxon>
        <taxon>Lamiales</taxon>
        <taxon>Pedaliaceae</taxon>
        <taxon>Sesamum</taxon>
    </lineage>
</organism>
<gene>
    <name evidence="2" type="ORF">Sradi_1968600</name>
</gene>
<dbReference type="EMBL" id="JACGWJ010000008">
    <property type="protein sequence ID" value="KAL0403278.1"/>
    <property type="molecule type" value="Genomic_DNA"/>
</dbReference>